<dbReference type="Pfam" id="PF13671">
    <property type="entry name" value="AAA_33"/>
    <property type="match status" value="1"/>
</dbReference>
<feature type="compositionally biased region" description="Acidic residues" evidence="1">
    <location>
        <begin position="457"/>
        <end position="468"/>
    </location>
</feature>
<gene>
    <name evidence="2" type="ORF">NSK_003269</name>
</gene>
<dbReference type="InterPro" id="IPR027417">
    <property type="entry name" value="P-loop_NTPase"/>
</dbReference>
<protein>
    <recommendedName>
        <fullName evidence="4">YLP motif-containing protein 1</fullName>
    </recommendedName>
</protein>
<dbReference type="InterPro" id="IPR026314">
    <property type="entry name" value="YLP_motif_con_p1"/>
</dbReference>
<dbReference type="SUPFAM" id="SSF52540">
    <property type="entry name" value="P-loop containing nucleoside triphosphate hydrolases"/>
    <property type="match status" value="1"/>
</dbReference>
<evidence type="ECO:0000313" key="2">
    <source>
        <dbReference type="EMBL" id="TFJ85765.1"/>
    </source>
</evidence>
<feature type="compositionally biased region" description="Polar residues" evidence="1">
    <location>
        <begin position="85"/>
        <end position="107"/>
    </location>
</feature>
<proteinExistence type="predicted"/>
<dbReference type="EMBL" id="SDOX01000011">
    <property type="protein sequence ID" value="TFJ85765.1"/>
    <property type="molecule type" value="Genomic_DNA"/>
</dbReference>
<dbReference type="Gene3D" id="3.40.50.300">
    <property type="entry name" value="P-loop containing nucleotide triphosphate hydrolases"/>
    <property type="match status" value="1"/>
</dbReference>
<keyword evidence="3" id="KW-1185">Reference proteome</keyword>
<accession>A0A4D9D8F9</accession>
<evidence type="ECO:0000256" key="1">
    <source>
        <dbReference type="SAM" id="MobiDB-lite"/>
    </source>
</evidence>
<feature type="region of interest" description="Disordered" evidence="1">
    <location>
        <begin position="68"/>
        <end position="255"/>
    </location>
</feature>
<feature type="compositionally biased region" description="Basic residues" evidence="1">
    <location>
        <begin position="577"/>
        <end position="587"/>
    </location>
</feature>
<dbReference type="PANTHER" id="PTHR13413">
    <property type="entry name" value="YLP MOTIF CONTAINING PROTEIN NUCLEAR PROTEIN ZAP"/>
    <property type="match status" value="1"/>
</dbReference>
<feature type="compositionally biased region" description="Pro residues" evidence="1">
    <location>
        <begin position="214"/>
        <end position="228"/>
    </location>
</feature>
<feature type="region of interest" description="Disordered" evidence="1">
    <location>
        <begin position="1"/>
        <end position="40"/>
    </location>
</feature>
<feature type="compositionally biased region" description="Basic and acidic residues" evidence="1">
    <location>
        <begin position="588"/>
        <end position="611"/>
    </location>
</feature>
<dbReference type="Proteomes" id="UP000355283">
    <property type="component" value="Unassembled WGS sequence"/>
</dbReference>
<evidence type="ECO:0008006" key="4">
    <source>
        <dbReference type="Google" id="ProtNLM"/>
    </source>
</evidence>
<feature type="region of interest" description="Disordered" evidence="1">
    <location>
        <begin position="658"/>
        <end position="685"/>
    </location>
</feature>
<feature type="compositionally biased region" description="Pro residues" evidence="1">
    <location>
        <begin position="1"/>
        <end position="38"/>
    </location>
</feature>
<feature type="compositionally biased region" description="Pro residues" evidence="1">
    <location>
        <begin position="192"/>
        <end position="202"/>
    </location>
</feature>
<dbReference type="AlphaFoldDB" id="A0A4D9D8F9"/>
<name>A0A4D9D8F9_9STRA</name>
<feature type="compositionally biased region" description="Low complexity" evidence="1">
    <location>
        <begin position="68"/>
        <end position="78"/>
    </location>
</feature>
<dbReference type="GO" id="GO:0005634">
    <property type="term" value="C:nucleus"/>
    <property type="evidence" value="ECO:0007669"/>
    <property type="project" value="InterPro"/>
</dbReference>
<evidence type="ECO:0000313" key="3">
    <source>
        <dbReference type="Proteomes" id="UP000355283"/>
    </source>
</evidence>
<feature type="compositionally biased region" description="Basic and acidic residues" evidence="1">
    <location>
        <begin position="469"/>
        <end position="484"/>
    </location>
</feature>
<comment type="caution">
    <text evidence="2">The sequence shown here is derived from an EMBL/GenBank/DDBJ whole genome shotgun (WGS) entry which is preliminary data.</text>
</comment>
<feature type="region of interest" description="Disordered" evidence="1">
    <location>
        <begin position="563"/>
        <end position="611"/>
    </location>
</feature>
<dbReference type="OrthoDB" id="3231855at2759"/>
<organism evidence="2 3">
    <name type="scientific">Nannochloropsis salina CCMP1776</name>
    <dbReference type="NCBI Taxonomy" id="1027361"/>
    <lineage>
        <taxon>Eukaryota</taxon>
        <taxon>Sar</taxon>
        <taxon>Stramenopiles</taxon>
        <taxon>Ochrophyta</taxon>
        <taxon>Eustigmatophyceae</taxon>
        <taxon>Eustigmatales</taxon>
        <taxon>Monodopsidaceae</taxon>
        <taxon>Microchloropsis</taxon>
        <taxon>Microchloropsis salina</taxon>
    </lineage>
</organism>
<sequence length="685" mass="74995">MQPPRSPHPSGPPPAAPPPPPPPPPDMPAPAPAQPPLPGTAAALEAERAAAWEAYHQQQAWEQYYWQQQQGQAGAQYYPPDTGQHAYQQSQDPQAWQFYYSQSHMQQSGPGGPDCSPSPYSQPPPPRSSPRGAESRAAQPPKAPPPPRYHPQHAPQPLQGYPSQHQEAWGGSGMPNHAPAWAQGQRQAPWPLSDPPPPPPPSHSSHKPALRSAPPAPLPPASATPALPPSWYHPARRPPPAPLPGPGRLGNPLPLGLAPGGTVDGSGIFLPPGRATRPAKICVILRGLPGSGKSHLARMIRSIERAHRGSARILSLDDYFLQEVSVEEAGKGGMPQRATKLEYQYEADMEAVYMASHLEAVRKTVTEGLFPVMVVDAVNPRQAHLQAFWALAREKGFQTYVVEMPRCLDVAKCADRNVHGWTADGLEKLKEGWEPTPLHMARMVVEGLLGEKAIEEVEMGTEEEEAEKEGEGSGEGRHRGKEGGGDGGGRGVKAGMKRSRWEMEDEEEEGEGDKGTGVRKSEGGGGERAETRAERKVRWREVIDDLAVFDEREEVGCIHRESEHGMRGREGISVMQIRRRQVRRKEVKGKAGGKEGGKEGEDAQKQREAEVVSKRLSFLQRVHREQREFKEKKGLHDRVHPALGEDVCNATARMAGTERVHEALNANESSRGRSRWDDSDEEEEG</sequence>
<dbReference type="GO" id="GO:0032204">
    <property type="term" value="P:regulation of telomere maintenance"/>
    <property type="evidence" value="ECO:0007669"/>
    <property type="project" value="TreeGrafter"/>
</dbReference>
<reference evidence="2 3" key="1">
    <citation type="submission" date="2019-01" db="EMBL/GenBank/DDBJ databases">
        <title>Nuclear Genome Assembly of the Microalgal Biofuel strain Nannochloropsis salina CCMP1776.</title>
        <authorList>
            <person name="Hovde B."/>
        </authorList>
    </citation>
    <scope>NUCLEOTIDE SEQUENCE [LARGE SCALE GENOMIC DNA]</scope>
    <source>
        <strain evidence="2 3">CCMP1776</strain>
    </source>
</reference>
<dbReference type="PANTHER" id="PTHR13413:SF0">
    <property type="entry name" value="YLP MOTIF-CONTAINING PROTEIN 1"/>
    <property type="match status" value="1"/>
</dbReference>
<feature type="compositionally biased region" description="Basic and acidic residues" evidence="1">
    <location>
        <begin position="512"/>
        <end position="534"/>
    </location>
</feature>
<feature type="region of interest" description="Disordered" evidence="1">
    <location>
        <begin position="457"/>
        <end position="534"/>
    </location>
</feature>